<organism evidence="3 4">
    <name type="scientific">Elliptochloris bilobata</name>
    <dbReference type="NCBI Taxonomy" id="381761"/>
    <lineage>
        <taxon>Eukaryota</taxon>
        <taxon>Viridiplantae</taxon>
        <taxon>Chlorophyta</taxon>
        <taxon>core chlorophytes</taxon>
        <taxon>Trebouxiophyceae</taxon>
        <taxon>Trebouxiophyceae incertae sedis</taxon>
        <taxon>Elliptochloris clade</taxon>
        <taxon>Elliptochloris</taxon>
    </lineage>
</organism>
<name>A0AAW1QY04_9CHLO</name>
<evidence type="ECO:0000313" key="3">
    <source>
        <dbReference type="EMBL" id="KAK9826116.1"/>
    </source>
</evidence>
<feature type="domain" description="BZIP" evidence="2">
    <location>
        <begin position="214"/>
        <end position="277"/>
    </location>
</feature>
<gene>
    <name evidence="3" type="ORF">WJX81_004835</name>
</gene>
<feature type="compositionally biased region" description="Basic and acidic residues" evidence="1">
    <location>
        <begin position="143"/>
        <end position="153"/>
    </location>
</feature>
<feature type="compositionally biased region" description="Acidic residues" evidence="1">
    <location>
        <begin position="154"/>
        <end position="164"/>
    </location>
</feature>
<comment type="caution">
    <text evidence="3">The sequence shown here is derived from an EMBL/GenBank/DDBJ whole genome shotgun (WGS) entry which is preliminary data.</text>
</comment>
<dbReference type="SMART" id="SM00338">
    <property type="entry name" value="BRLZ"/>
    <property type="match status" value="1"/>
</dbReference>
<evidence type="ECO:0000313" key="4">
    <source>
        <dbReference type="Proteomes" id="UP001445335"/>
    </source>
</evidence>
<feature type="compositionally biased region" description="Basic residues" evidence="1">
    <location>
        <begin position="169"/>
        <end position="178"/>
    </location>
</feature>
<accession>A0AAW1QY04</accession>
<protein>
    <recommendedName>
        <fullName evidence="2">BZIP domain-containing protein</fullName>
    </recommendedName>
</protein>
<dbReference type="InterPro" id="IPR046347">
    <property type="entry name" value="bZIP_sf"/>
</dbReference>
<keyword evidence="4" id="KW-1185">Reference proteome</keyword>
<reference evidence="3 4" key="1">
    <citation type="journal article" date="2024" name="Nat. Commun.">
        <title>Phylogenomics reveals the evolutionary origins of lichenization in chlorophyte algae.</title>
        <authorList>
            <person name="Puginier C."/>
            <person name="Libourel C."/>
            <person name="Otte J."/>
            <person name="Skaloud P."/>
            <person name="Haon M."/>
            <person name="Grisel S."/>
            <person name="Petersen M."/>
            <person name="Berrin J.G."/>
            <person name="Delaux P.M."/>
            <person name="Dal Grande F."/>
            <person name="Keller J."/>
        </authorList>
    </citation>
    <scope>NUCLEOTIDE SEQUENCE [LARGE SCALE GENOMIC DNA]</scope>
    <source>
        <strain evidence="3 4">SAG 245.80</strain>
    </source>
</reference>
<dbReference type="EMBL" id="JALJOU010000068">
    <property type="protein sequence ID" value="KAK9826116.1"/>
    <property type="molecule type" value="Genomic_DNA"/>
</dbReference>
<proteinExistence type="predicted"/>
<dbReference type="InterPro" id="IPR004827">
    <property type="entry name" value="bZIP"/>
</dbReference>
<dbReference type="PROSITE" id="PS50217">
    <property type="entry name" value="BZIP"/>
    <property type="match status" value="1"/>
</dbReference>
<feature type="compositionally biased region" description="Low complexity" evidence="1">
    <location>
        <begin position="100"/>
        <end position="118"/>
    </location>
</feature>
<dbReference type="Pfam" id="PF00170">
    <property type="entry name" value="bZIP_1"/>
    <property type="match status" value="1"/>
</dbReference>
<dbReference type="Proteomes" id="UP001445335">
    <property type="component" value="Unassembled WGS sequence"/>
</dbReference>
<dbReference type="SUPFAM" id="SSF57959">
    <property type="entry name" value="Leucine zipper domain"/>
    <property type="match status" value="1"/>
</dbReference>
<sequence length="402" mass="42053">MAFGVVAAAAAEGTAWSCGGMRLERVEQSRKFCVRREPGARNPDAMSSAAMQHFSRFPSFPVEALADLDAVLDWTAKPAVQRTLSSVLAAELGDAVGKAAAVPASPSGPLAAAATTSGGTSGGTSGAVGASAPVRGARAAKRAASEEEVHSESDHEDEDEDASDDGAITRRRRPRRSTRFAGGGQASKPTEKRRVGRPIEYYGDADAPNLTPAERRRIRRRIANRESARRVRSRRLGELEEAQKTVAALQANCMRLREHTAASEAQCASLEAEAVEMDARWRAAAAETSRLCSELERMRRLFQACTGSAAPKSALAAHASATQVAAIVEMETATTAELAKELAAPQRCAPAPEGGKAADAPVALVALPDGAARAGSEMLLDTHMCGADDSFAAPFGGFLVCA</sequence>
<feature type="compositionally biased region" description="Low complexity" evidence="1">
    <location>
        <begin position="127"/>
        <end position="137"/>
    </location>
</feature>
<dbReference type="GO" id="GO:0003700">
    <property type="term" value="F:DNA-binding transcription factor activity"/>
    <property type="evidence" value="ECO:0007669"/>
    <property type="project" value="InterPro"/>
</dbReference>
<dbReference type="AlphaFoldDB" id="A0AAW1QY04"/>
<feature type="region of interest" description="Disordered" evidence="1">
    <location>
        <begin position="100"/>
        <end position="213"/>
    </location>
</feature>
<evidence type="ECO:0000259" key="2">
    <source>
        <dbReference type="PROSITE" id="PS50217"/>
    </source>
</evidence>
<evidence type="ECO:0000256" key="1">
    <source>
        <dbReference type="SAM" id="MobiDB-lite"/>
    </source>
</evidence>